<name>A0ABR4A057_9LECA</name>
<protein>
    <submittedName>
        <fullName evidence="1">Uncharacterized protein</fullName>
    </submittedName>
</protein>
<proteinExistence type="predicted"/>
<accession>A0ABR4A057</accession>
<dbReference type="EMBL" id="JBEFKJ010000032">
    <property type="protein sequence ID" value="KAL2038418.1"/>
    <property type="molecule type" value="Genomic_DNA"/>
</dbReference>
<sequence length="110" mass="12554">MFHHFQIRQLTACVHQGHQAGMALATFCLIQDIEKLKKSSSQYPQTCMIIVRTFKNLRYSRIGSSRPSENSPPSLGGPHLAHVFGRDRQPGCRLWRGRTLGIHCLRRITI</sequence>
<dbReference type="Proteomes" id="UP001590950">
    <property type="component" value="Unassembled WGS sequence"/>
</dbReference>
<organism evidence="1 2">
    <name type="scientific">Stereocaulon virgatum</name>
    <dbReference type="NCBI Taxonomy" id="373712"/>
    <lineage>
        <taxon>Eukaryota</taxon>
        <taxon>Fungi</taxon>
        <taxon>Dikarya</taxon>
        <taxon>Ascomycota</taxon>
        <taxon>Pezizomycotina</taxon>
        <taxon>Lecanoromycetes</taxon>
        <taxon>OSLEUM clade</taxon>
        <taxon>Lecanoromycetidae</taxon>
        <taxon>Lecanorales</taxon>
        <taxon>Lecanorineae</taxon>
        <taxon>Stereocaulaceae</taxon>
        <taxon>Stereocaulon</taxon>
    </lineage>
</organism>
<comment type="caution">
    <text evidence="1">The sequence shown here is derived from an EMBL/GenBank/DDBJ whole genome shotgun (WGS) entry which is preliminary data.</text>
</comment>
<keyword evidence="2" id="KW-1185">Reference proteome</keyword>
<gene>
    <name evidence="1" type="ORF">N7G274_008757</name>
</gene>
<evidence type="ECO:0000313" key="2">
    <source>
        <dbReference type="Proteomes" id="UP001590950"/>
    </source>
</evidence>
<evidence type="ECO:0000313" key="1">
    <source>
        <dbReference type="EMBL" id="KAL2038418.1"/>
    </source>
</evidence>
<reference evidence="1 2" key="1">
    <citation type="submission" date="2024-09" db="EMBL/GenBank/DDBJ databases">
        <title>Rethinking Asexuality: The Enigmatic Case of Functional Sexual Genes in Lepraria (Stereocaulaceae).</title>
        <authorList>
            <person name="Doellman M."/>
            <person name="Sun Y."/>
            <person name="Barcenas-Pena A."/>
            <person name="Lumbsch H.T."/>
            <person name="Grewe F."/>
        </authorList>
    </citation>
    <scope>NUCLEOTIDE SEQUENCE [LARGE SCALE GENOMIC DNA]</scope>
    <source>
        <strain evidence="1 2">Mercado 3170</strain>
    </source>
</reference>